<dbReference type="PANTHER" id="PTHR15422:SF24">
    <property type="entry name" value="DOMON RELATED DOMAIN-CONTAINING PROTEIN"/>
    <property type="match status" value="1"/>
</dbReference>
<dbReference type="PANTHER" id="PTHR15422">
    <property type="entry name" value="OS05G0565100 PROTEIN"/>
    <property type="match status" value="1"/>
</dbReference>
<dbReference type="PROSITE" id="PS50255">
    <property type="entry name" value="CYTOCHROME_B5_2"/>
    <property type="match status" value="1"/>
</dbReference>
<evidence type="ECO:0000313" key="8">
    <source>
        <dbReference type="EMBL" id="CDW89749.1"/>
    </source>
</evidence>
<proteinExistence type="predicted"/>
<dbReference type="SMART" id="SM01117">
    <property type="entry name" value="Cyt-b5"/>
    <property type="match status" value="1"/>
</dbReference>
<keyword evidence="4" id="KW-0479">Metal-binding</keyword>
<keyword evidence="3" id="KW-0349">Heme</keyword>
<keyword evidence="6" id="KW-1133">Transmembrane helix</keyword>
<evidence type="ECO:0000313" key="9">
    <source>
        <dbReference type="Proteomes" id="UP000039865"/>
    </source>
</evidence>
<evidence type="ECO:0000256" key="2">
    <source>
        <dbReference type="ARBA" id="ARBA00004141"/>
    </source>
</evidence>
<dbReference type="AlphaFoldDB" id="A0A078B5Q6"/>
<dbReference type="InterPro" id="IPR005018">
    <property type="entry name" value="DOMON_domain"/>
</dbReference>
<reference evidence="8 9" key="1">
    <citation type="submission" date="2014-06" db="EMBL/GenBank/DDBJ databases">
        <authorList>
            <person name="Swart Estienne"/>
        </authorList>
    </citation>
    <scope>NUCLEOTIDE SEQUENCE [LARGE SCALE GENOMIC DNA]</scope>
    <source>
        <strain evidence="8 9">130c</strain>
    </source>
</reference>
<dbReference type="Proteomes" id="UP000039865">
    <property type="component" value="Unassembled WGS sequence"/>
</dbReference>
<dbReference type="InterPro" id="IPR036400">
    <property type="entry name" value="Cyt_B5-like_heme/steroid_sf"/>
</dbReference>
<dbReference type="Pfam" id="PF03351">
    <property type="entry name" value="DOMON"/>
    <property type="match status" value="1"/>
</dbReference>
<dbReference type="InterPro" id="IPR001199">
    <property type="entry name" value="Cyt_B5-like_heme/steroid-bd"/>
</dbReference>
<protein>
    <submittedName>
        <fullName evidence="8">Cytochrome b5-like heme steroid binding domain containing protein</fullName>
    </submittedName>
</protein>
<evidence type="ECO:0000259" key="7">
    <source>
        <dbReference type="PROSITE" id="PS50255"/>
    </source>
</evidence>
<gene>
    <name evidence="8" type="primary">Contig13800.g14717</name>
    <name evidence="8" type="ORF">STYLEM_18886</name>
</gene>
<dbReference type="PROSITE" id="PS00191">
    <property type="entry name" value="CYTOCHROME_B5_1"/>
    <property type="match status" value="1"/>
</dbReference>
<dbReference type="InterPro" id="IPR039261">
    <property type="entry name" value="FNR_nucleotide-bd"/>
</dbReference>
<dbReference type="GO" id="GO:0140575">
    <property type="term" value="F:transmembrane monodehydroascorbate reductase activity"/>
    <property type="evidence" value="ECO:0007669"/>
    <property type="project" value="InterPro"/>
</dbReference>
<feature type="transmembrane region" description="Helical" evidence="6">
    <location>
        <begin position="224"/>
        <end position="248"/>
    </location>
</feature>
<evidence type="ECO:0000256" key="1">
    <source>
        <dbReference type="ARBA" id="ARBA00001970"/>
    </source>
</evidence>
<dbReference type="CDD" id="cd08760">
    <property type="entry name" value="Cyt_b561_FRRS1_like"/>
    <property type="match status" value="1"/>
</dbReference>
<dbReference type="Gene3D" id="3.10.120.10">
    <property type="entry name" value="Cytochrome b5-like heme/steroid binding domain"/>
    <property type="match status" value="1"/>
</dbReference>
<dbReference type="GO" id="GO:0020037">
    <property type="term" value="F:heme binding"/>
    <property type="evidence" value="ECO:0007669"/>
    <property type="project" value="InterPro"/>
</dbReference>
<dbReference type="GO" id="GO:0046872">
    <property type="term" value="F:metal ion binding"/>
    <property type="evidence" value="ECO:0007669"/>
    <property type="project" value="UniProtKB-KW"/>
</dbReference>
<keyword evidence="9" id="KW-1185">Reference proteome</keyword>
<keyword evidence="5" id="KW-0408">Iron</keyword>
<organism evidence="8 9">
    <name type="scientific">Stylonychia lemnae</name>
    <name type="common">Ciliate</name>
    <dbReference type="NCBI Taxonomy" id="5949"/>
    <lineage>
        <taxon>Eukaryota</taxon>
        <taxon>Sar</taxon>
        <taxon>Alveolata</taxon>
        <taxon>Ciliophora</taxon>
        <taxon>Intramacronucleata</taxon>
        <taxon>Spirotrichea</taxon>
        <taxon>Stichotrichia</taxon>
        <taxon>Sporadotrichida</taxon>
        <taxon>Oxytrichidae</taxon>
        <taxon>Stylonychinae</taxon>
        <taxon>Stylonychia</taxon>
    </lineage>
</organism>
<dbReference type="InterPro" id="IPR045150">
    <property type="entry name" value="CYB561D1/2"/>
</dbReference>
<evidence type="ECO:0000256" key="6">
    <source>
        <dbReference type="SAM" id="Phobius"/>
    </source>
</evidence>
<dbReference type="EMBL" id="CCKQ01017850">
    <property type="protein sequence ID" value="CDW89749.1"/>
    <property type="molecule type" value="Genomic_DNA"/>
</dbReference>
<dbReference type="OMA" id="DWEILEW"/>
<feature type="domain" description="Cytochrome b5 heme-binding" evidence="7">
    <location>
        <begin position="332"/>
        <end position="421"/>
    </location>
</feature>
<evidence type="ECO:0000256" key="3">
    <source>
        <dbReference type="ARBA" id="ARBA00022617"/>
    </source>
</evidence>
<dbReference type="OrthoDB" id="289352at2759"/>
<name>A0A078B5Q6_STYLE</name>
<dbReference type="GO" id="GO:0016020">
    <property type="term" value="C:membrane"/>
    <property type="evidence" value="ECO:0007669"/>
    <property type="project" value="UniProtKB-SubCell"/>
</dbReference>
<dbReference type="InParanoid" id="A0A078B5Q6"/>
<dbReference type="SUPFAM" id="SSF55856">
    <property type="entry name" value="Cytochrome b5-like heme/steroid binding domain"/>
    <property type="match status" value="1"/>
</dbReference>
<dbReference type="Gene3D" id="3.40.50.80">
    <property type="entry name" value="Nucleotide-binding domain of ferredoxin-NADP reductase (FNR) module"/>
    <property type="match status" value="1"/>
</dbReference>
<evidence type="ECO:0000256" key="4">
    <source>
        <dbReference type="ARBA" id="ARBA00022723"/>
    </source>
</evidence>
<keyword evidence="6" id="KW-0812">Transmembrane</keyword>
<dbReference type="Pfam" id="PF00173">
    <property type="entry name" value="Cyt-b5"/>
    <property type="match status" value="1"/>
</dbReference>
<dbReference type="CDD" id="cd09631">
    <property type="entry name" value="DOMON_DOH"/>
    <property type="match status" value="1"/>
</dbReference>
<keyword evidence="6" id="KW-0472">Membrane</keyword>
<accession>A0A078B5Q6</accession>
<feature type="transmembrane region" description="Helical" evidence="6">
    <location>
        <begin position="269"/>
        <end position="287"/>
    </location>
</feature>
<dbReference type="Gene3D" id="1.20.120.1770">
    <property type="match status" value="1"/>
</dbReference>
<dbReference type="InterPro" id="IPR045266">
    <property type="entry name" value="DOH_DOMON"/>
</dbReference>
<dbReference type="InterPro" id="IPR018506">
    <property type="entry name" value="Cyt_B5_heme-BS"/>
</dbReference>
<feature type="transmembrane region" description="Helical" evidence="6">
    <location>
        <begin position="191"/>
        <end position="212"/>
    </location>
</feature>
<dbReference type="SMART" id="SM00664">
    <property type="entry name" value="DoH"/>
    <property type="match status" value="1"/>
</dbReference>
<sequence length="712" mass="82729">MNYQEGSQARIEILNKTYIRYNVQIKKGQYLAFGYGYSMKNVDMVIFQSSTIPQVLDLYSNDEAIPQIDSQQDYISNFTTNSTHVNFVATRLLETTDSNDKVIKLGEALPMVWAYSILNSNLIKHEGKGSFEIYVSNAGINYQRETTFIEWDNLLMVRVHGWFLWFTWSLLSYIQMAVNRYLKIFWKVNMWIHRIVGTLILILTIIMSIVGFRNHKHIFEDLSGHHVIGIIIFFSVNLLVASGIIARSRQIRLKWKTSKILIFKNIHKIYGKLMYLLGQVGVLTGILHYNNRIKPETILWLPNADTFLLSGIFVEIMYQVYRNRESPFKKSQMKITIQDFEARVRSGQKLVLLDDLVLDISKFMESHPGGKFSLEANIGRDVSKFFYGGYSMENYSQFTPLHSHSNIARYIVNGLIIAQLDTQVIPEVANMRFSSSSYVKTLTQTIVLEREDGKEVGFHKFFKDIQMIGKYYLVRKRFRRQFVNRHYTVANCMEPKAYEVYLEILKGNKSVYFENQELFQQKVGGSFSITSKNYKTKSGVSRRLHEFQTDIFQVQGPLGKGLQIQSSGLHIAFTAGTGILAFVDLVAHLIRKNFNLLTPEEDSQINIEEFRFILYASFKNEEDSIAYEMCQGLQNYCRKNGLKNFQFNVRFSDANLNKWDYGFIEYVLGVNQDIDLQRLWVCGPPKMNEDFHKALENLVQNNFIESSQYEIL</sequence>
<comment type="cofactor">
    <cofactor evidence="1">
        <name>heme b</name>
        <dbReference type="ChEBI" id="CHEBI:60344"/>
    </cofactor>
</comment>
<evidence type="ECO:0000256" key="5">
    <source>
        <dbReference type="ARBA" id="ARBA00023004"/>
    </source>
</evidence>
<dbReference type="SUPFAM" id="SSF52343">
    <property type="entry name" value="Ferredoxin reductase-like, C-terminal NADP-linked domain"/>
    <property type="match status" value="1"/>
</dbReference>
<comment type="subcellular location">
    <subcellularLocation>
        <location evidence="2">Membrane</location>
        <topology evidence="2">Multi-pass membrane protein</topology>
    </subcellularLocation>
</comment>